<accession>A0A645GXT0</accession>
<gene>
    <name evidence="1" type="ORF">SDC9_179089</name>
</gene>
<protein>
    <submittedName>
        <fullName evidence="1">Uncharacterized protein</fullName>
    </submittedName>
</protein>
<organism evidence="1">
    <name type="scientific">bioreactor metagenome</name>
    <dbReference type="NCBI Taxonomy" id="1076179"/>
    <lineage>
        <taxon>unclassified sequences</taxon>
        <taxon>metagenomes</taxon>
        <taxon>ecological metagenomes</taxon>
    </lineage>
</organism>
<dbReference type="Gene3D" id="3.40.50.2300">
    <property type="match status" value="2"/>
</dbReference>
<name>A0A645GXT0_9ZZZZ</name>
<dbReference type="SUPFAM" id="SSF53822">
    <property type="entry name" value="Periplasmic binding protein-like I"/>
    <property type="match status" value="1"/>
</dbReference>
<dbReference type="EMBL" id="VSSQ01083204">
    <property type="protein sequence ID" value="MPN31615.1"/>
    <property type="molecule type" value="Genomic_DNA"/>
</dbReference>
<dbReference type="AlphaFoldDB" id="A0A645GXT0"/>
<comment type="caution">
    <text evidence="1">The sequence shown here is derived from an EMBL/GenBank/DDBJ whole genome shotgun (WGS) entry which is preliminary data.</text>
</comment>
<reference evidence="1" key="1">
    <citation type="submission" date="2019-08" db="EMBL/GenBank/DDBJ databases">
        <authorList>
            <person name="Kucharzyk K."/>
            <person name="Murdoch R.W."/>
            <person name="Higgins S."/>
            <person name="Loffler F."/>
        </authorList>
    </citation>
    <scope>NUCLEOTIDE SEQUENCE</scope>
</reference>
<evidence type="ECO:0000313" key="1">
    <source>
        <dbReference type="EMBL" id="MPN31615.1"/>
    </source>
</evidence>
<dbReference type="InterPro" id="IPR028082">
    <property type="entry name" value="Peripla_BP_I"/>
</dbReference>
<sequence>MLDKVTVVCIDKDAPTLEAIEAGDIYATVIGKQYTEVYYATKFLYDYNHNNLKLVSDSKAAGISPLPTFVDTGAIVITKDNVSFFK</sequence>
<proteinExistence type="predicted"/>